<proteinExistence type="inferred from homology"/>
<dbReference type="GO" id="GO:0000166">
    <property type="term" value="F:nucleotide binding"/>
    <property type="evidence" value="ECO:0007669"/>
    <property type="project" value="UniProtKB-KW"/>
</dbReference>
<sequence length="515" mass="59514">MAKMIAAAVVQETVSKLLSGLVDQYKGKDKLDANESLERLEMAYIKLEAALETSSRWQITDTSMLHWRKKLKRAAQECDDTLHKCKQRILEEEQVEQEVRNSAFPKRIAHATKSFIFSIGRNDNELSRTTVQRFEWFADGASEFMRFVELGGTPCRHMPFNSIIKNLFAGKEVQHKIFRGNDYPSILLWLVPFNTVGHGIEACLKIIQNDGNSLENNYFLGVILQISESTDIIGIVLKCLQLFPPHFQPILQSIKKELTQLPMQDFSWVPYVDLWHKKHWDKLHRFSTQWFRPDPLCCKQNDQHKLHISKLDMIGLSDVPLEPVIEVNLQCQVSFSEYNKQWTTLSEYENSLQGSPHLNVGLAFTPHGSSKGMLPADKNSVIIAIDGKEQNCLHTDITFKQLNDTMLAKAIEYFCRNTKATVCQMLWKSKHGTEYIKFEKASMMMPYARRTSKEARKRRLVQRQVQELASRNRMVLRFLNSWAAHAPVQLQGLILEWIEKEKESQFAAQPLQPNF</sequence>
<dbReference type="InterPro" id="IPR041118">
    <property type="entry name" value="Rx_N"/>
</dbReference>
<dbReference type="SMART" id="SM01157">
    <property type="entry name" value="DUF1719"/>
    <property type="match status" value="1"/>
</dbReference>
<organism evidence="7 8">
    <name type="scientific">Urochloa decumbens</name>
    <dbReference type="NCBI Taxonomy" id="240449"/>
    <lineage>
        <taxon>Eukaryota</taxon>
        <taxon>Viridiplantae</taxon>
        <taxon>Streptophyta</taxon>
        <taxon>Embryophyta</taxon>
        <taxon>Tracheophyta</taxon>
        <taxon>Spermatophyta</taxon>
        <taxon>Magnoliopsida</taxon>
        <taxon>Liliopsida</taxon>
        <taxon>Poales</taxon>
        <taxon>Poaceae</taxon>
        <taxon>PACMAD clade</taxon>
        <taxon>Panicoideae</taxon>
        <taxon>Panicodae</taxon>
        <taxon>Paniceae</taxon>
        <taxon>Melinidinae</taxon>
        <taxon>Urochloa</taxon>
    </lineage>
</organism>
<dbReference type="GO" id="GO:0006952">
    <property type="term" value="P:defense response"/>
    <property type="evidence" value="ECO:0007669"/>
    <property type="project" value="UniProtKB-KW"/>
</dbReference>
<evidence type="ECO:0000256" key="4">
    <source>
        <dbReference type="ARBA" id="ARBA00022741"/>
    </source>
</evidence>
<dbReference type="PANTHER" id="PTHR33377">
    <property type="entry name" value="OS10G0134700 PROTEIN-RELATED"/>
    <property type="match status" value="1"/>
</dbReference>
<feature type="domain" description="Disease resistance N-terminal" evidence="6">
    <location>
        <begin position="9"/>
        <end position="94"/>
    </location>
</feature>
<evidence type="ECO:0000259" key="6">
    <source>
        <dbReference type="Pfam" id="PF18052"/>
    </source>
</evidence>
<dbReference type="InterPro" id="IPR013181">
    <property type="entry name" value="DUF1719"/>
</dbReference>
<dbReference type="Proteomes" id="UP001497457">
    <property type="component" value="Chromosome 27b"/>
</dbReference>
<keyword evidence="5" id="KW-0611">Plant defense</keyword>
<evidence type="ECO:0000256" key="5">
    <source>
        <dbReference type="ARBA" id="ARBA00022821"/>
    </source>
</evidence>
<keyword evidence="8" id="KW-1185">Reference proteome</keyword>
<evidence type="ECO:0000256" key="2">
    <source>
        <dbReference type="ARBA" id="ARBA00022614"/>
    </source>
</evidence>
<reference evidence="7" key="1">
    <citation type="submission" date="2024-10" db="EMBL/GenBank/DDBJ databases">
        <authorList>
            <person name="Ryan C."/>
        </authorList>
    </citation>
    <scope>NUCLEOTIDE SEQUENCE [LARGE SCALE GENOMIC DNA]</scope>
</reference>
<dbReference type="PANTHER" id="PTHR33377:SF74">
    <property type="entry name" value="OS07G0121000 PROTEIN"/>
    <property type="match status" value="1"/>
</dbReference>
<evidence type="ECO:0000256" key="1">
    <source>
        <dbReference type="ARBA" id="ARBA00008894"/>
    </source>
</evidence>
<protein>
    <recommendedName>
        <fullName evidence="6">Disease resistance N-terminal domain-containing protein</fullName>
    </recommendedName>
</protein>
<evidence type="ECO:0000256" key="3">
    <source>
        <dbReference type="ARBA" id="ARBA00022737"/>
    </source>
</evidence>
<evidence type="ECO:0000313" key="8">
    <source>
        <dbReference type="Proteomes" id="UP001497457"/>
    </source>
</evidence>
<dbReference type="Pfam" id="PF18052">
    <property type="entry name" value="Rx_N"/>
    <property type="match status" value="1"/>
</dbReference>
<keyword evidence="3" id="KW-0677">Repeat</keyword>
<keyword evidence="2" id="KW-0433">Leucine-rich repeat</keyword>
<evidence type="ECO:0000313" key="7">
    <source>
        <dbReference type="EMBL" id="CAL5007581.1"/>
    </source>
</evidence>
<accession>A0ABC9BSV1</accession>
<dbReference type="AlphaFoldDB" id="A0ABC9BSV1"/>
<name>A0ABC9BSV1_9POAL</name>
<dbReference type="EMBL" id="OZ075137">
    <property type="protein sequence ID" value="CAL5007581.1"/>
    <property type="molecule type" value="Genomic_DNA"/>
</dbReference>
<gene>
    <name evidence="7" type="ORF">URODEC1_LOCUS68566</name>
</gene>
<dbReference type="Pfam" id="PF08224">
    <property type="entry name" value="DUF1719"/>
    <property type="match status" value="1"/>
</dbReference>
<comment type="similarity">
    <text evidence="1">Belongs to the disease resistance NB-LRR family.</text>
</comment>
<keyword evidence="4" id="KW-0547">Nucleotide-binding</keyword>